<dbReference type="InterPro" id="IPR017853">
    <property type="entry name" value="GH"/>
</dbReference>
<dbReference type="EMBL" id="JAFIDN010000003">
    <property type="protein sequence ID" value="MBP3192154.1"/>
    <property type="molecule type" value="Genomic_DNA"/>
</dbReference>
<evidence type="ECO:0000256" key="1">
    <source>
        <dbReference type="ARBA" id="ARBA00022729"/>
    </source>
</evidence>
<evidence type="ECO:0000259" key="4">
    <source>
        <dbReference type="Pfam" id="PF16373"/>
    </source>
</evidence>
<dbReference type="InterPro" id="IPR052177">
    <property type="entry name" value="Divisome_Glycosyl_Hydrolase"/>
</dbReference>
<dbReference type="SUPFAM" id="SSF51445">
    <property type="entry name" value="(Trans)glycosidases"/>
    <property type="match status" value="1"/>
</dbReference>
<feature type="chain" id="PRO_5035221147" evidence="2">
    <location>
        <begin position="19"/>
        <end position="473"/>
    </location>
</feature>
<evidence type="ECO:0000259" key="3">
    <source>
        <dbReference type="Pfam" id="PF02638"/>
    </source>
</evidence>
<accession>A0A8J7RLZ7</accession>
<proteinExistence type="predicted"/>
<dbReference type="PROSITE" id="PS51257">
    <property type="entry name" value="PROKAR_LIPOPROTEIN"/>
    <property type="match status" value="1"/>
</dbReference>
<evidence type="ECO:0000313" key="5">
    <source>
        <dbReference type="EMBL" id="MBP3192154.1"/>
    </source>
</evidence>
<dbReference type="PANTHER" id="PTHR43405">
    <property type="entry name" value="GLYCOSYL HYDROLASE DIGH"/>
    <property type="match status" value="1"/>
</dbReference>
<dbReference type="InterPro" id="IPR003790">
    <property type="entry name" value="GHL10"/>
</dbReference>
<keyword evidence="1 2" id="KW-0732">Signal</keyword>
<protein>
    <submittedName>
        <fullName evidence="5">Family 10 glycosylhydrolase</fullName>
    </submittedName>
</protein>
<dbReference type="InterPro" id="IPR032280">
    <property type="entry name" value="DUF4985"/>
</dbReference>
<dbReference type="PANTHER" id="PTHR43405:SF1">
    <property type="entry name" value="GLYCOSYL HYDROLASE DIGH"/>
    <property type="match status" value="1"/>
</dbReference>
<keyword evidence="6" id="KW-1185">Reference proteome</keyword>
<dbReference type="Pfam" id="PF02638">
    <property type="entry name" value="GHL10"/>
    <property type="match status" value="1"/>
</dbReference>
<dbReference type="AlphaFoldDB" id="A0A8J7RLZ7"/>
<dbReference type="Proteomes" id="UP000673975">
    <property type="component" value="Unassembled WGS sequence"/>
</dbReference>
<gene>
    <name evidence="5" type="ORF">NATSA_05710</name>
</gene>
<name>A0A8J7RLZ7_9BACT</name>
<reference evidence="5" key="1">
    <citation type="submission" date="2021-02" db="EMBL/GenBank/DDBJ databases">
        <title>Natronogracilivirga saccharolytica gen. nov. sp. nov. a new anaerobic, haloalkiliphilic carbohydrate-fermenting bacterium from soda lake and proposing of Cyclonatronumiaceae fam. nov. in the phylum Balneolaeota.</title>
        <authorList>
            <person name="Zhilina T.N."/>
            <person name="Sorokin D.Y."/>
            <person name="Zavarzina D.G."/>
            <person name="Toshchakov S.V."/>
            <person name="Kublanov I.V."/>
        </authorList>
    </citation>
    <scope>NUCLEOTIDE SEQUENCE</scope>
    <source>
        <strain evidence="5">Z-1702</strain>
    </source>
</reference>
<dbReference type="RefSeq" id="WP_210511049.1">
    <property type="nucleotide sequence ID" value="NZ_JAFIDN010000003.1"/>
</dbReference>
<evidence type="ECO:0000256" key="2">
    <source>
        <dbReference type="SAM" id="SignalP"/>
    </source>
</evidence>
<sequence>MNKFVTAGTAILTTFALAALLSACDAEDTYDSDQEHIGEEHAISDGPAEEAPRRNILWFDASANFEWLSYPDSIDYYLDRSRDAGVTDVVLDLKPISGKVLYESEYAPKMTTHHQSGYTRDTDADVVQYFIDASRERGLTSHFSINVFVGGHNFHNTGLVYDDPDKEDWQAINYTPDGFRPITDFDEKYSAMLIPSHPDVQQFNLDVMREIIEMYDFDGVILDRVRFDGIQSDFSDVSRKAFEEYLGTGLERFPEDIYEWVEKEHPDNGDNGAEHKREPGPKYQDWLAWRTSVIYDFMKRAREVAKETDPDIIFGNYTGAWYPVYYEVGVNYASQQYDPSEEYEWANEDYRKYGFAALLDLFTTGNYFFEVTEEEVEALNEEEVERHEAGMGTTLDFWYSVQGSARITREVVMGDTPIYCGLYVEQYDEHPDQFVRASRKCREESDGLMIFDIIHIINYDWWDVLEEGMNGSH</sequence>
<dbReference type="Pfam" id="PF16373">
    <property type="entry name" value="DUF4985"/>
    <property type="match status" value="1"/>
</dbReference>
<feature type="domain" description="DUF4985" evidence="4">
    <location>
        <begin position="341"/>
        <end position="467"/>
    </location>
</feature>
<dbReference type="Gene3D" id="3.20.20.80">
    <property type="entry name" value="Glycosidases"/>
    <property type="match status" value="1"/>
</dbReference>
<feature type="signal peptide" evidence="2">
    <location>
        <begin position="1"/>
        <end position="18"/>
    </location>
</feature>
<evidence type="ECO:0000313" key="6">
    <source>
        <dbReference type="Proteomes" id="UP000673975"/>
    </source>
</evidence>
<feature type="domain" description="Glycosyl hydrolase-like 10" evidence="3">
    <location>
        <begin position="78"/>
        <end position="315"/>
    </location>
</feature>
<organism evidence="5 6">
    <name type="scientific">Natronogracilivirga saccharolytica</name>
    <dbReference type="NCBI Taxonomy" id="2812953"/>
    <lineage>
        <taxon>Bacteria</taxon>
        <taxon>Pseudomonadati</taxon>
        <taxon>Balneolota</taxon>
        <taxon>Balneolia</taxon>
        <taxon>Balneolales</taxon>
        <taxon>Cyclonatronaceae</taxon>
        <taxon>Natronogracilivirga</taxon>
    </lineage>
</organism>
<comment type="caution">
    <text evidence="5">The sequence shown here is derived from an EMBL/GenBank/DDBJ whole genome shotgun (WGS) entry which is preliminary data.</text>
</comment>